<evidence type="ECO:0000313" key="3">
    <source>
        <dbReference type="EMBL" id="EMA46021.1"/>
    </source>
</evidence>
<dbReference type="CDD" id="cd00293">
    <property type="entry name" value="USP-like"/>
    <property type="match status" value="1"/>
</dbReference>
<accession>M0MK49</accession>
<keyword evidence="4" id="KW-1185">Reference proteome</keyword>
<evidence type="ECO:0000313" key="4">
    <source>
        <dbReference type="Proteomes" id="UP000011669"/>
    </source>
</evidence>
<dbReference type="SUPFAM" id="SSF52402">
    <property type="entry name" value="Adenine nucleotide alpha hydrolases-like"/>
    <property type="match status" value="1"/>
</dbReference>
<dbReference type="Proteomes" id="UP000011669">
    <property type="component" value="Unassembled WGS sequence"/>
</dbReference>
<dbReference type="PANTHER" id="PTHR46268:SF24">
    <property type="entry name" value="UNIVERSAL STRESS PROTEIN"/>
    <property type="match status" value="1"/>
</dbReference>
<proteinExistence type="inferred from homology"/>
<comment type="similarity">
    <text evidence="1">Belongs to the universal stress protein A family.</text>
</comment>
<dbReference type="RefSeq" id="WP_006076842.1">
    <property type="nucleotide sequence ID" value="NZ_AOMD01000015.1"/>
</dbReference>
<dbReference type="Gene3D" id="3.40.50.620">
    <property type="entry name" value="HUPs"/>
    <property type="match status" value="1"/>
</dbReference>
<dbReference type="InterPro" id="IPR014729">
    <property type="entry name" value="Rossmann-like_a/b/a_fold"/>
</dbReference>
<sequence>MTRRVLVPVDEFLQAKKSLAYILSEHPCAEVTVLHVIDSAEVSHLAPQTLESELKSYYEKGHDTVTSLITDVQRMACEYGVRLSTTTKIGRPSQTIVDYAEQHHIDQIVIDGHGHSSTDYVSPESVAETVDCRSPVLVTII</sequence>
<dbReference type="PANTHER" id="PTHR46268">
    <property type="entry name" value="STRESS RESPONSE PROTEIN NHAX"/>
    <property type="match status" value="1"/>
</dbReference>
<name>M0MK49_9EURY</name>
<gene>
    <name evidence="3" type="ORF">C449_04932</name>
</gene>
<protein>
    <submittedName>
        <fullName evidence="3">UspA domain protein</fullName>
    </submittedName>
</protein>
<dbReference type="InterPro" id="IPR006016">
    <property type="entry name" value="UspA"/>
</dbReference>
<dbReference type="STRING" id="1227455.C449_04932"/>
<dbReference type="Pfam" id="PF00582">
    <property type="entry name" value="Usp"/>
    <property type="match status" value="1"/>
</dbReference>
<organism evidence="3 4">
    <name type="scientific">Halococcus saccharolyticus DSM 5350</name>
    <dbReference type="NCBI Taxonomy" id="1227455"/>
    <lineage>
        <taxon>Archaea</taxon>
        <taxon>Methanobacteriati</taxon>
        <taxon>Methanobacteriota</taxon>
        <taxon>Stenosarchaea group</taxon>
        <taxon>Halobacteria</taxon>
        <taxon>Halobacteriales</taxon>
        <taxon>Halococcaceae</taxon>
        <taxon>Halococcus</taxon>
    </lineage>
</organism>
<feature type="domain" description="UspA" evidence="2">
    <location>
        <begin position="1"/>
        <end position="140"/>
    </location>
</feature>
<dbReference type="EMBL" id="AOMD01000015">
    <property type="protein sequence ID" value="EMA46021.1"/>
    <property type="molecule type" value="Genomic_DNA"/>
</dbReference>
<dbReference type="InParanoid" id="M0MK49"/>
<dbReference type="OrthoDB" id="105697at2157"/>
<evidence type="ECO:0000259" key="2">
    <source>
        <dbReference type="Pfam" id="PF00582"/>
    </source>
</evidence>
<reference evidence="3 4" key="1">
    <citation type="journal article" date="2014" name="PLoS Genet.">
        <title>Phylogenetically driven sequencing of extremely halophilic archaea reveals strategies for static and dynamic osmo-response.</title>
        <authorList>
            <person name="Becker E.A."/>
            <person name="Seitzer P.M."/>
            <person name="Tritt A."/>
            <person name="Larsen D."/>
            <person name="Krusor M."/>
            <person name="Yao A.I."/>
            <person name="Wu D."/>
            <person name="Madern D."/>
            <person name="Eisen J.A."/>
            <person name="Darling A.E."/>
            <person name="Facciotti M.T."/>
        </authorList>
    </citation>
    <scope>NUCLEOTIDE SEQUENCE [LARGE SCALE GENOMIC DNA]</scope>
    <source>
        <strain evidence="3 4">DSM 5350</strain>
    </source>
</reference>
<evidence type="ECO:0000256" key="1">
    <source>
        <dbReference type="ARBA" id="ARBA00008791"/>
    </source>
</evidence>
<dbReference type="AlphaFoldDB" id="M0MK49"/>
<comment type="caution">
    <text evidence="3">The sequence shown here is derived from an EMBL/GenBank/DDBJ whole genome shotgun (WGS) entry which is preliminary data.</text>
</comment>